<protein>
    <submittedName>
        <fullName evidence="1">Uncharacterized protein</fullName>
    </submittedName>
</protein>
<reference evidence="1" key="1">
    <citation type="journal article" date="2015" name="Nature">
        <title>Complex archaea that bridge the gap between prokaryotes and eukaryotes.</title>
        <authorList>
            <person name="Spang A."/>
            <person name="Saw J.H."/>
            <person name="Jorgensen S.L."/>
            <person name="Zaremba-Niedzwiedzka K."/>
            <person name="Martijn J."/>
            <person name="Lind A.E."/>
            <person name="van Eijk R."/>
            <person name="Schleper C."/>
            <person name="Guy L."/>
            <person name="Ettema T.J."/>
        </authorList>
    </citation>
    <scope>NUCLEOTIDE SEQUENCE</scope>
</reference>
<name>A0A0F9EKR3_9ZZZZ</name>
<accession>A0A0F9EKR3</accession>
<dbReference type="EMBL" id="LAZR01024566">
    <property type="protein sequence ID" value="KKL74708.1"/>
    <property type="molecule type" value="Genomic_DNA"/>
</dbReference>
<gene>
    <name evidence="1" type="ORF">LCGC14_2062220</name>
</gene>
<organism evidence="1">
    <name type="scientific">marine sediment metagenome</name>
    <dbReference type="NCBI Taxonomy" id="412755"/>
    <lineage>
        <taxon>unclassified sequences</taxon>
        <taxon>metagenomes</taxon>
        <taxon>ecological metagenomes</taxon>
    </lineage>
</organism>
<dbReference type="AlphaFoldDB" id="A0A0F9EKR3"/>
<sequence length="58" mass="6550">KIIGEGRHLADVQQENVIRLLIRQDIYDLASQRSCFQVSLLTSPSSCGRSIIACKRYV</sequence>
<proteinExistence type="predicted"/>
<feature type="non-terminal residue" evidence="1">
    <location>
        <position position="1"/>
    </location>
</feature>
<evidence type="ECO:0000313" key="1">
    <source>
        <dbReference type="EMBL" id="KKL74708.1"/>
    </source>
</evidence>
<comment type="caution">
    <text evidence="1">The sequence shown here is derived from an EMBL/GenBank/DDBJ whole genome shotgun (WGS) entry which is preliminary data.</text>
</comment>